<proteinExistence type="predicted"/>
<name>A0ABQ0E9S2_9BACT</name>
<evidence type="ECO:0000313" key="1">
    <source>
        <dbReference type="EMBL" id="GAB1254414.1"/>
    </source>
</evidence>
<organism evidence="1 2">
    <name type="scientific">Desulfovibrio falkowii</name>
    <dbReference type="NCBI Taxonomy" id="3136602"/>
    <lineage>
        <taxon>Bacteria</taxon>
        <taxon>Pseudomonadati</taxon>
        <taxon>Thermodesulfobacteriota</taxon>
        <taxon>Desulfovibrionia</taxon>
        <taxon>Desulfovibrionales</taxon>
        <taxon>Desulfovibrionaceae</taxon>
        <taxon>Desulfovibrio</taxon>
    </lineage>
</organism>
<dbReference type="EMBL" id="BAAFSG010000001">
    <property type="protein sequence ID" value="GAB1254414.1"/>
    <property type="molecule type" value="Genomic_DNA"/>
</dbReference>
<reference evidence="1 2" key="1">
    <citation type="journal article" date="2025" name="Int. J. Syst. Evol. Microbiol.">
        <title>Desulfovibrio falkowii sp. nov., Porphyromonas miyakawae sp. nov., Mediterraneibacter flintii sp. nov. and Owariibacterium komagatae gen. nov., sp. nov., isolated from human faeces.</title>
        <authorList>
            <person name="Hamaguchi T."/>
            <person name="Ohara M."/>
            <person name="Hisatomi A."/>
            <person name="Sekiguchi K."/>
            <person name="Takeda J.I."/>
            <person name="Ueyama J."/>
            <person name="Ito M."/>
            <person name="Nishiwaki H."/>
            <person name="Ogi T."/>
            <person name="Hirayama M."/>
            <person name="Ohkuma M."/>
            <person name="Sakamoto M."/>
            <person name="Ohno K."/>
        </authorList>
    </citation>
    <scope>NUCLEOTIDE SEQUENCE [LARGE SCALE GENOMIC DNA]</scope>
    <source>
        <strain evidence="1 2">13CB8C</strain>
    </source>
</reference>
<keyword evidence="2" id="KW-1185">Reference proteome</keyword>
<sequence length="75" mass="7322">MVTAPESCESPAFCVALPDPGEAGPMEAACVPVAEDVAEAGVGAAPFAVALAAVPSGVFPEICVVSGCSMVFPLL</sequence>
<evidence type="ECO:0000313" key="2">
    <source>
        <dbReference type="Proteomes" id="UP001628192"/>
    </source>
</evidence>
<comment type="caution">
    <text evidence="1">The sequence shown here is derived from an EMBL/GenBank/DDBJ whole genome shotgun (WGS) entry which is preliminary data.</text>
</comment>
<protein>
    <submittedName>
        <fullName evidence="1">Uncharacterized protein</fullName>
    </submittedName>
</protein>
<dbReference type="Proteomes" id="UP001628192">
    <property type="component" value="Unassembled WGS sequence"/>
</dbReference>
<gene>
    <name evidence="1" type="ORF">Defa_19010</name>
</gene>
<accession>A0ABQ0E9S2</accession>